<dbReference type="EMBL" id="BJYK01000009">
    <property type="protein sequence ID" value="GEN80736.1"/>
    <property type="molecule type" value="Genomic_DNA"/>
</dbReference>
<accession>A0A511Z032</accession>
<feature type="region of interest" description="Disordered" evidence="1">
    <location>
        <begin position="29"/>
        <end position="57"/>
    </location>
</feature>
<feature type="compositionally biased region" description="Low complexity" evidence="1">
    <location>
        <begin position="29"/>
        <end position="44"/>
    </location>
</feature>
<dbReference type="Proteomes" id="UP000321484">
    <property type="component" value="Unassembled WGS sequence"/>
</dbReference>
<protein>
    <submittedName>
        <fullName evidence="3">Enterochelin esterase</fullName>
    </submittedName>
</protein>
<organism evidence="3 4">
    <name type="scientific">Actinotalea fermentans</name>
    <dbReference type="NCBI Taxonomy" id="43671"/>
    <lineage>
        <taxon>Bacteria</taxon>
        <taxon>Bacillati</taxon>
        <taxon>Actinomycetota</taxon>
        <taxon>Actinomycetes</taxon>
        <taxon>Micrococcales</taxon>
        <taxon>Cellulomonadaceae</taxon>
        <taxon>Actinotalea</taxon>
    </lineage>
</organism>
<dbReference type="Gene3D" id="3.40.50.1820">
    <property type="entry name" value="alpha/beta hydrolase"/>
    <property type="match status" value="1"/>
</dbReference>
<reference evidence="3 4" key="1">
    <citation type="submission" date="2019-07" db="EMBL/GenBank/DDBJ databases">
        <title>Whole genome shotgun sequence of Actinotalea fermentans NBRC 105374.</title>
        <authorList>
            <person name="Hosoyama A."/>
            <person name="Uohara A."/>
            <person name="Ohji S."/>
            <person name="Ichikawa N."/>
        </authorList>
    </citation>
    <scope>NUCLEOTIDE SEQUENCE [LARGE SCALE GENOMIC DNA]</scope>
    <source>
        <strain evidence="3 4">NBRC 105374</strain>
    </source>
</reference>
<proteinExistence type="predicted"/>
<sequence length="351" mass="35988">MRAGRTLVAGLAALALAGVLGGCGGAADGAADAAGPEADQAAAGRTPAEDLGEGRSVAETVPTPSLANNILGDPAERDVVVHLPPTYDTSDARYAVVYYLAGADEPVGRLRSLAPVLWSEMGKEGMRELIVVELDGESSMGNTFYANSPVTGNAEDALTQDLVAYVDATYRTIPEAASRGLSGFSMGGSGAINVGLAHPEVFGALYAASPGLFRPADGLAGFLADNGAWDCYGAAFAPAPQAPYPHHLSIDPRAPLSAQDPAAVAAWESGYGDLERKVADYLAQPERLAAIRIAYGTADGYRWIPEGSEYLLGLLAEDGIPASSNVFTGGHTLDTGFPGDLVAFFSANLAG</sequence>
<keyword evidence="2" id="KW-0732">Signal</keyword>
<keyword evidence="4" id="KW-1185">Reference proteome</keyword>
<dbReference type="AlphaFoldDB" id="A0A511Z032"/>
<feature type="signal peptide" evidence="2">
    <location>
        <begin position="1"/>
        <end position="26"/>
    </location>
</feature>
<dbReference type="InterPro" id="IPR050583">
    <property type="entry name" value="Mycobacterial_A85_antigen"/>
</dbReference>
<dbReference type="PROSITE" id="PS51257">
    <property type="entry name" value="PROKAR_LIPOPROTEIN"/>
    <property type="match status" value="1"/>
</dbReference>
<dbReference type="InterPro" id="IPR029058">
    <property type="entry name" value="AB_hydrolase_fold"/>
</dbReference>
<dbReference type="RefSeq" id="WP_186814555.1">
    <property type="nucleotide sequence ID" value="NZ_BJYK01000009.1"/>
</dbReference>
<dbReference type="Pfam" id="PF00756">
    <property type="entry name" value="Esterase"/>
    <property type="match status" value="1"/>
</dbReference>
<dbReference type="InterPro" id="IPR000801">
    <property type="entry name" value="Esterase-like"/>
</dbReference>
<gene>
    <name evidence="3" type="primary">fes</name>
    <name evidence="3" type="ORF">AFE02nite_24700</name>
</gene>
<evidence type="ECO:0000313" key="3">
    <source>
        <dbReference type="EMBL" id="GEN80736.1"/>
    </source>
</evidence>
<dbReference type="SUPFAM" id="SSF53474">
    <property type="entry name" value="alpha/beta-Hydrolases"/>
    <property type="match status" value="1"/>
</dbReference>
<name>A0A511Z032_9CELL</name>
<evidence type="ECO:0000313" key="4">
    <source>
        <dbReference type="Proteomes" id="UP000321484"/>
    </source>
</evidence>
<dbReference type="PANTHER" id="PTHR48098">
    <property type="entry name" value="ENTEROCHELIN ESTERASE-RELATED"/>
    <property type="match status" value="1"/>
</dbReference>
<feature type="chain" id="PRO_5022040101" evidence="2">
    <location>
        <begin position="27"/>
        <end position="351"/>
    </location>
</feature>
<evidence type="ECO:0000256" key="2">
    <source>
        <dbReference type="SAM" id="SignalP"/>
    </source>
</evidence>
<evidence type="ECO:0000256" key="1">
    <source>
        <dbReference type="SAM" id="MobiDB-lite"/>
    </source>
</evidence>
<comment type="caution">
    <text evidence="3">The sequence shown here is derived from an EMBL/GenBank/DDBJ whole genome shotgun (WGS) entry which is preliminary data.</text>
</comment>